<comment type="similarity">
    <text evidence="3">Belongs to the class-V pyridoxal-phosphate-dependent aminotransferase family. Csd subfamily.</text>
</comment>
<reference evidence="10" key="2">
    <citation type="journal article" date="2021" name="PeerJ">
        <title>Extensive microbial diversity within the chicken gut microbiome revealed by metagenomics and culture.</title>
        <authorList>
            <person name="Gilroy R."/>
            <person name="Ravi A."/>
            <person name="Getino M."/>
            <person name="Pursley I."/>
            <person name="Horton D.L."/>
            <person name="Alikhan N.F."/>
            <person name="Baker D."/>
            <person name="Gharbi K."/>
            <person name="Hall N."/>
            <person name="Watson M."/>
            <person name="Adriaenssens E.M."/>
            <person name="Foster-Nyarko E."/>
            <person name="Jarju S."/>
            <person name="Secka A."/>
            <person name="Antonio M."/>
            <person name="Oren A."/>
            <person name="Chaudhuri R.R."/>
            <person name="La Ragione R."/>
            <person name="Hildebrand F."/>
            <person name="Pallen M.J."/>
        </authorList>
    </citation>
    <scope>NUCLEOTIDE SEQUENCE</scope>
    <source>
        <strain evidence="10">G3-3990</strain>
    </source>
</reference>
<protein>
    <recommendedName>
        <fullName evidence="5">Probable cysteine desulfurase</fullName>
        <ecNumber evidence="4">2.8.1.7</ecNumber>
    </recommendedName>
</protein>
<evidence type="ECO:0000256" key="8">
    <source>
        <dbReference type="ARBA" id="ARBA00050776"/>
    </source>
</evidence>
<dbReference type="Pfam" id="PF00266">
    <property type="entry name" value="Aminotran_5"/>
    <property type="match status" value="1"/>
</dbReference>
<dbReference type="NCBIfam" id="TIGR01979">
    <property type="entry name" value="sufS"/>
    <property type="match status" value="1"/>
</dbReference>
<proteinExistence type="inferred from homology"/>
<dbReference type="InterPro" id="IPR000192">
    <property type="entry name" value="Aminotrans_V_dom"/>
</dbReference>
<dbReference type="Proteomes" id="UP000823641">
    <property type="component" value="Unassembled WGS sequence"/>
</dbReference>
<dbReference type="SUPFAM" id="SSF53383">
    <property type="entry name" value="PLP-dependent transferases"/>
    <property type="match status" value="1"/>
</dbReference>
<evidence type="ECO:0000256" key="5">
    <source>
        <dbReference type="ARBA" id="ARBA00021850"/>
    </source>
</evidence>
<dbReference type="PIRSF" id="PIRSF005572">
    <property type="entry name" value="NifS"/>
    <property type="match status" value="1"/>
</dbReference>
<feature type="domain" description="Aminotransferase class V" evidence="9">
    <location>
        <begin position="24"/>
        <end position="393"/>
    </location>
</feature>
<evidence type="ECO:0000256" key="2">
    <source>
        <dbReference type="ARBA" id="ARBA00002824"/>
    </source>
</evidence>
<keyword evidence="7" id="KW-0663">Pyridoxal phosphate</keyword>
<comment type="caution">
    <text evidence="10">The sequence shown here is derived from an EMBL/GenBank/DDBJ whole genome shotgun (WGS) entry which is preliminary data.</text>
</comment>
<dbReference type="GO" id="GO:0030170">
    <property type="term" value="F:pyridoxal phosphate binding"/>
    <property type="evidence" value="ECO:0007669"/>
    <property type="project" value="InterPro"/>
</dbReference>
<evidence type="ECO:0000256" key="4">
    <source>
        <dbReference type="ARBA" id="ARBA00012239"/>
    </source>
</evidence>
<evidence type="ECO:0000256" key="3">
    <source>
        <dbReference type="ARBA" id="ARBA00010447"/>
    </source>
</evidence>
<comment type="catalytic activity">
    <reaction evidence="8">
        <text>(sulfur carrier)-H + L-cysteine = (sulfur carrier)-SH + L-alanine</text>
        <dbReference type="Rhea" id="RHEA:43892"/>
        <dbReference type="Rhea" id="RHEA-COMP:14737"/>
        <dbReference type="Rhea" id="RHEA-COMP:14739"/>
        <dbReference type="ChEBI" id="CHEBI:29917"/>
        <dbReference type="ChEBI" id="CHEBI:35235"/>
        <dbReference type="ChEBI" id="CHEBI:57972"/>
        <dbReference type="ChEBI" id="CHEBI:64428"/>
        <dbReference type="EC" id="2.8.1.7"/>
    </reaction>
</comment>
<dbReference type="InterPro" id="IPR015421">
    <property type="entry name" value="PyrdxlP-dep_Trfase_major"/>
</dbReference>
<dbReference type="GO" id="GO:0031071">
    <property type="term" value="F:cysteine desulfurase activity"/>
    <property type="evidence" value="ECO:0007669"/>
    <property type="project" value="UniProtKB-EC"/>
</dbReference>
<reference evidence="10" key="1">
    <citation type="submission" date="2020-10" db="EMBL/GenBank/DDBJ databases">
        <authorList>
            <person name="Gilroy R."/>
        </authorList>
    </citation>
    <scope>NUCLEOTIDE SEQUENCE</scope>
    <source>
        <strain evidence="10">G3-3990</strain>
    </source>
</reference>
<dbReference type="InterPro" id="IPR010970">
    <property type="entry name" value="Cys_dSase_SufS"/>
</dbReference>
<evidence type="ECO:0000259" key="9">
    <source>
        <dbReference type="Pfam" id="PF00266"/>
    </source>
</evidence>
<gene>
    <name evidence="10" type="ORF">IAA73_10245</name>
</gene>
<evidence type="ECO:0000256" key="7">
    <source>
        <dbReference type="ARBA" id="ARBA00022898"/>
    </source>
</evidence>
<evidence type="ECO:0000256" key="6">
    <source>
        <dbReference type="ARBA" id="ARBA00022679"/>
    </source>
</evidence>
<dbReference type="InterPro" id="IPR015422">
    <property type="entry name" value="PyrdxlP-dep_Trfase_small"/>
</dbReference>
<dbReference type="GO" id="GO:0006534">
    <property type="term" value="P:cysteine metabolic process"/>
    <property type="evidence" value="ECO:0007669"/>
    <property type="project" value="InterPro"/>
</dbReference>
<accession>A0A9D9HUQ8</accession>
<dbReference type="PANTHER" id="PTHR43586:SF8">
    <property type="entry name" value="CYSTEINE DESULFURASE 1, CHLOROPLASTIC"/>
    <property type="match status" value="1"/>
</dbReference>
<dbReference type="PANTHER" id="PTHR43586">
    <property type="entry name" value="CYSTEINE DESULFURASE"/>
    <property type="match status" value="1"/>
</dbReference>
<comment type="function">
    <text evidence="2">Catalyzes the removal of elemental sulfur and selenium atoms from L-cysteine, L-cystine, L-selenocysteine, and L-selenocystine to produce L-alanine.</text>
</comment>
<dbReference type="EC" id="2.8.1.7" evidence="4"/>
<dbReference type="InterPro" id="IPR015424">
    <property type="entry name" value="PyrdxlP-dep_Trfase"/>
</dbReference>
<dbReference type="InterPro" id="IPR016454">
    <property type="entry name" value="Cysteine_dSase"/>
</dbReference>
<evidence type="ECO:0000256" key="1">
    <source>
        <dbReference type="ARBA" id="ARBA00001933"/>
    </source>
</evidence>
<keyword evidence="6" id="KW-0808">Transferase</keyword>
<organism evidence="10 11">
    <name type="scientific">Candidatus Gallipaludibacter merdavium</name>
    <dbReference type="NCBI Taxonomy" id="2840839"/>
    <lineage>
        <taxon>Bacteria</taxon>
        <taxon>Pseudomonadati</taxon>
        <taxon>Bacteroidota</taxon>
        <taxon>Bacteroidia</taxon>
        <taxon>Bacteroidales</taxon>
        <taxon>Candidatus Gallipaludibacter</taxon>
    </lineage>
</organism>
<sequence length="405" mass="45645">MKDFSQYREDFPLLKIKVYDKPLIYLDNGATTQKPQCVLDKLNEIYTLYNANIHRGVHHLSQIATMAHENARKTVADFIHAKSSAEITFTRGTTESINLTAFCFGERYVNEGDEIIVSHMEHHSNIVPWQLMCERKRATLKVIPITPDGELDMNAYKNMLNEKTRIVAVTHVSNVLGTVNPIKEIIHWAHLNGTPVLVDGAQSIPHLPVDVQDLDADFYAFSGHKIYAPTGIGVLYGKAKWLEEMPPYQGGGEMIEHVSFEKTTFNELPYKYEAGTPNYEGSIALAEALRYVSAIGMEQIAQHEQELIQYAMEQMASIPNLRFIGMPKHRSGVISFLIGNEHPYDVGMLLDKLGVAVRTGHHCAQPLVEYYNIPGTVRASFALYNNKEDIDQFVLALNRVANMLL</sequence>
<name>A0A9D9HUQ8_9BACT</name>
<comment type="cofactor">
    <cofactor evidence="1">
        <name>pyridoxal 5'-phosphate</name>
        <dbReference type="ChEBI" id="CHEBI:597326"/>
    </cofactor>
</comment>
<dbReference type="CDD" id="cd06453">
    <property type="entry name" value="SufS_like"/>
    <property type="match status" value="1"/>
</dbReference>
<dbReference type="Gene3D" id="3.40.640.10">
    <property type="entry name" value="Type I PLP-dependent aspartate aminotransferase-like (Major domain)"/>
    <property type="match status" value="1"/>
</dbReference>
<dbReference type="EMBL" id="JADIMG010000097">
    <property type="protein sequence ID" value="MBO8460694.1"/>
    <property type="molecule type" value="Genomic_DNA"/>
</dbReference>
<evidence type="ECO:0000313" key="10">
    <source>
        <dbReference type="EMBL" id="MBO8460694.1"/>
    </source>
</evidence>
<dbReference type="AlphaFoldDB" id="A0A9D9HUQ8"/>
<dbReference type="Gene3D" id="3.90.1150.10">
    <property type="entry name" value="Aspartate Aminotransferase, domain 1"/>
    <property type="match status" value="1"/>
</dbReference>
<evidence type="ECO:0000313" key="11">
    <source>
        <dbReference type="Proteomes" id="UP000823641"/>
    </source>
</evidence>